<feature type="region of interest" description="Disordered" evidence="1">
    <location>
        <begin position="24"/>
        <end position="97"/>
    </location>
</feature>
<keyword evidence="2" id="KW-0812">Transmembrane</keyword>
<feature type="transmembrane region" description="Helical" evidence="2">
    <location>
        <begin position="128"/>
        <end position="154"/>
    </location>
</feature>
<sequence length="277" mass="30902">MSAYDMNFEQRAPSMDMTSVELRDMSSPAPTYSSTFHSEDISSTSPRHASVATSKSGTPNNPYYQSNKHWPLPLTPHPELKAPAKDEEEAQVKPDYQDPKHPHFAQSIGPDFPTTLPPRSRMPQKRVLIPWILFIIFFLITLWYTSMLFGARFLSITRPLPPPTPQINVYINGDIFQGAATLSISTAVIQTSSPTSTPPRPTPTPEPSSSGDALPDMSNDLDRIFTQQQARSIAAPTAFVTVTRGWDSLRDPGCMVLGCKHVAVPQYDFYARLHQWL</sequence>
<proteinExistence type="predicted"/>
<dbReference type="HOGENOM" id="CLU_1194710_0_0_1"/>
<reference evidence="4" key="1">
    <citation type="journal article" date="2013" name="G3 (Bethesda)">
        <title>Comparative genomics of a plant-pathogenic fungus, Pyrenophora tritici-repentis, reveals transduplication and the impact of repeat elements on pathogenicity and population divergence.</title>
        <authorList>
            <person name="Manning V.A."/>
            <person name="Pandelova I."/>
            <person name="Dhillon B."/>
            <person name="Wilhelm L.J."/>
            <person name="Goodwin S.B."/>
            <person name="Berlin A.M."/>
            <person name="Figueroa M."/>
            <person name="Freitag M."/>
            <person name="Hane J.K."/>
            <person name="Henrissat B."/>
            <person name="Holman W.H."/>
            <person name="Kodira C.D."/>
            <person name="Martin J."/>
            <person name="Oliver R.P."/>
            <person name="Robbertse B."/>
            <person name="Schackwitz W."/>
            <person name="Schwartz D.C."/>
            <person name="Spatafora J.W."/>
            <person name="Turgeon B.G."/>
            <person name="Yandava C."/>
            <person name="Young S."/>
            <person name="Zhou S."/>
            <person name="Zeng Q."/>
            <person name="Grigoriev I.V."/>
            <person name="Ma L.-J."/>
            <person name="Ciuffetti L.M."/>
        </authorList>
    </citation>
    <scope>NUCLEOTIDE SEQUENCE [LARGE SCALE GENOMIC DNA]</scope>
    <source>
        <strain evidence="4">Pt-1C-BFP</strain>
    </source>
</reference>
<gene>
    <name evidence="3" type="ORF">PTRG_06032</name>
</gene>
<feature type="compositionally biased region" description="Basic and acidic residues" evidence="1">
    <location>
        <begin position="78"/>
        <end position="97"/>
    </location>
</feature>
<name>B2W894_PYRTR</name>
<organism evidence="3 4">
    <name type="scientific">Pyrenophora tritici-repentis (strain Pt-1C-BFP)</name>
    <name type="common">Wheat tan spot fungus</name>
    <name type="synonym">Drechslera tritici-repentis</name>
    <dbReference type="NCBI Taxonomy" id="426418"/>
    <lineage>
        <taxon>Eukaryota</taxon>
        <taxon>Fungi</taxon>
        <taxon>Dikarya</taxon>
        <taxon>Ascomycota</taxon>
        <taxon>Pezizomycotina</taxon>
        <taxon>Dothideomycetes</taxon>
        <taxon>Pleosporomycetidae</taxon>
        <taxon>Pleosporales</taxon>
        <taxon>Pleosporineae</taxon>
        <taxon>Pleosporaceae</taxon>
        <taxon>Pyrenophora</taxon>
    </lineage>
</organism>
<feature type="region of interest" description="Disordered" evidence="1">
    <location>
        <begin position="190"/>
        <end position="213"/>
    </location>
</feature>
<evidence type="ECO:0000256" key="1">
    <source>
        <dbReference type="SAM" id="MobiDB-lite"/>
    </source>
</evidence>
<dbReference type="GeneID" id="6344288"/>
<feature type="compositionally biased region" description="Polar residues" evidence="1">
    <location>
        <begin position="28"/>
        <end position="68"/>
    </location>
</feature>
<keyword evidence="2" id="KW-0472">Membrane</keyword>
<evidence type="ECO:0000256" key="2">
    <source>
        <dbReference type="SAM" id="Phobius"/>
    </source>
</evidence>
<dbReference type="EMBL" id="DS231619">
    <property type="protein sequence ID" value="EDU48952.1"/>
    <property type="molecule type" value="Genomic_DNA"/>
</dbReference>
<evidence type="ECO:0000313" key="4">
    <source>
        <dbReference type="Proteomes" id="UP000001471"/>
    </source>
</evidence>
<dbReference type="KEGG" id="ptrr:6344288"/>
<keyword evidence="2" id="KW-1133">Transmembrane helix</keyword>
<evidence type="ECO:0000313" key="3">
    <source>
        <dbReference type="EMBL" id="EDU48952.1"/>
    </source>
</evidence>
<protein>
    <submittedName>
        <fullName evidence="3">Uncharacterized protein</fullName>
    </submittedName>
</protein>
<accession>B2W894</accession>
<dbReference type="eggNOG" id="ENOG502RFK2">
    <property type="taxonomic scope" value="Eukaryota"/>
</dbReference>
<dbReference type="InParanoid" id="B2W894"/>
<dbReference type="AlphaFoldDB" id="B2W894"/>
<dbReference type="OrthoDB" id="3799173at2759"/>
<dbReference type="Proteomes" id="UP000001471">
    <property type="component" value="Unassembled WGS sequence"/>
</dbReference>
<feature type="compositionally biased region" description="Pro residues" evidence="1">
    <location>
        <begin position="196"/>
        <end position="206"/>
    </location>
</feature>